<keyword evidence="5 9" id="KW-0560">Oxidoreductase</keyword>
<evidence type="ECO:0000256" key="7">
    <source>
        <dbReference type="ARBA" id="ARBA00047473"/>
    </source>
</evidence>
<evidence type="ECO:0000256" key="8">
    <source>
        <dbReference type="ARBA" id="ARBA00053241"/>
    </source>
</evidence>
<comment type="similarity">
    <text evidence="2 9">Belongs to the UDP-glucose/GDP-mannose dehydrogenase family.</text>
</comment>
<dbReference type="GO" id="GO:0051287">
    <property type="term" value="F:NAD binding"/>
    <property type="evidence" value="ECO:0007669"/>
    <property type="project" value="InterPro"/>
</dbReference>
<feature type="binding site" evidence="11">
    <location>
        <begin position="150"/>
        <end position="153"/>
    </location>
    <ligand>
        <name>substrate</name>
    </ligand>
</feature>
<evidence type="ECO:0000256" key="6">
    <source>
        <dbReference type="ARBA" id="ARBA00023027"/>
    </source>
</evidence>
<evidence type="ECO:0000256" key="12">
    <source>
        <dbReference type="PIRSR" id="PIRSR500134-3"/>
    </source>
</evidence>
<dbReference type="SUPFAM" id="SSF51735">
    <property type="entry name" value="NAD(P)-binding Rossmann-fold domains"/>
    <property type="match status" value="1"/>
</dbReference>
<dbReference type="Gene3D" id="1.20.5.100">
    <property type="entry name" value="Cytochrome c1, transmembrane anchor, C-terminal"/>
    <property type="match status" value="1"/>
</dbReference>
<dbReference type="UniPathway" id="UPA00038">
    <property type="reaction ID" value="UER00491"/>
</dbReference>
<evidence type="ECO:0000256" key="1">
    <source>
        <dbReference type="ARBA" id="ARBA00004701"/>
    </source>
</evidence>
<dbReference type="PIRSF" id="PIRSF500134">
    <property type="entry name" value="UDPglc_DH_bac"/>
    <property type="match status" value="1"/>
</dbReference>
<feature type="binding site" evidence="12">
    <location>
        <position position="153"/>
    </location>
    <ligand>
        <name>NAD(+)</name>
        <dbReference type="ChEBI" id="CHEBI:57540"/>
    </ligand>
</feature>
<feature type="binding site" evidence="12">
    <location>
        <position position="121"/>
    </location>
    <ligand>
        <name>NAD(+)</name>
        <dbReference type="ChEBI" id="CHEBI:57540"/>
    </ligand>
</feature>
<dbReference type="AlphaFoldDB" id="A0A7V5PN79"/>
<feature type="binding site" evidence="11">
    <location>
        <begin position="250"/>
        <end position="254"/>
    </location>
    <ligand>
        <name>substrate</name>
    </ligand>
</feature>
<dbReference type="SUPFAM" id="SSF52413">
    <property type="entry name" value="UDP-glucose/GDP-mannose dehydrogenase C-terminal domain"/>
    <property type="match status" value="1"/>
</dbReference>
<dbReference type="NCBIfam" id="TIGR03026">
    <property type="entry name" value="NDP-sugDHase"/>
    <property type="match status" value="1"/>
</dbReference>
<dbReference type="GO" id="GO:0003979">
    <property type="term" value="F:UDP-glucose 6-dehydrogenase activity"/>
    <property type="evidence" value="ECO:0007669"/>
    <property type="project" value="UniProtKB-EC"/>
</dbReference>
<feature type="binding site" evidence="12">
    <location>
        <position position="86"/>
    </location>
    <ligand>
        <name>NAD(+)</name>
        <dbReference type="ChEBI" id="CHEBI:57540"/>
    </ligand>
</feature>
<dbReference type="InterPro" id="IPR028357">
    <property type="entry name" value="UDPglc_DH_bac"/>
</dbReference>
<name>A0A7V5PN79_CALAY</name>
<dbReference type="EC" id="1.1.1.22" evidence="3 9"/>
<feature type="binding site" evidence="12">
    <location>
        <position position="329"/>
    </location>
    <ligand>
        <name>NAD(+)</name>
        <dbReference type="ChEBI" id="CHEBI:57540"/>
    </ligand>
</feature>
<dbReference type="InterPro" id="IPR008927">
    <property type="entry name" value="6-PGluconate_DH-like_C_sf"/>
</dbReference>
<comment type="catalytic activity">
    <reaction evidence="7 9">
        <text>UDP-alpha-D-glucose + 2 NAD(+) + H2O = UDP-alpha-D-glucuronate + 2 NADH + 3 H(+)</text>
        <dbReference type="Rhea" id="RHEA:23596"/>
        <dbReference type="ChEBI" id="CHEBI:15377"/>
        <dbReference type="ChEBI" id="CHEBI:15378"/>
        <dbReference type="ChEBI" id="CHEBI:57540"/>
        <dbReference type="ChEBI" id="CHEBI:57945"/>
        <dbReference type="ChEBI" id="CHEBI:58052"/>
        <dbReference type="ChEBI" id="CHEBI:58885"/>
        <dbReference type="EC" id="1.1.1.22"/>
    </reaction>
</comment>
<comment type="pathway">
    <text evidence="1">Nucleotide-sugar biosynthesis; UDP-alpha-D-glucuronate biosynthesis; UDP-alpha-D-glucuronate from UDP-alpha-D-glucose: step 1/1.</text>
</comment>
<evidence type="ECO:0000256" key="9">
    <source>
        <dbReference type="PIRNR" id="PIRNR000124"/>
    </source>
</evidence>
<feature type="binding site" evidence="11">
    <location>
        <position position="205"/>
    </location>
    <ligand>
        <name>substrate</name>
    </ligand>
</feature>
<evidence type="ECO:0000256" key="5">
    <source>
        <dbReference type="ARBA" id="ARBA00023002"/>
    </source>
</evidence>
<feature type="active site" description="Nucleophile" evidence="10">
    <location>
        <position position="261"/>
    </location>
</feature>
<feature type="binding site" evidence="12">
    <location>
        <position position="264"/>
    </location>
    <ligand>
        <name>NAD(+)</name>
        <dbReference type="ChEBI" id="CHEBI:57540"/>
    </ligand>
</feature>
<feature type="binding site" evidence="12">
    <location>
        <position position="35"/>
    </location>
    <ligand>
        <name>NAD(+)</name>
        <dbReference type="ChEBI" id="CHEBI:57540"/>
    </ligand>
</feature>
<organism evidence="14">
    <name type="scientific">Caldithrix abyssi</name>
    <dbReference type="NCBI Taxonomy" id="187145"/>
    <lineage>
        <taxon>Bacteria</taxon>
        <taxon>Pseudomonadati</taxon>
        <taxon>Calditrichota</taxon>
        <taxon>Calditrichia</taxon>
        <taxon>Calditrichales</taxon>
        <taxon>Calditrichaceae</taxon>
        <taxon>Caldithrix</taxon>
    </lineage>
</organism>
<dbReference type="PANTHER" id="PTHR43750">
    <property type="entry name" value="UDP-GLUCOSE 6-DEHYDROGENASE TUAD"/>
    <property type="match status" value="1"/>
</dbReference>
<dbReference type="InterPro" id="IPR036291">
    <property type="entry name" value="NAD(P)-bd_dom_sf"/>
</dbReference>
<sequence length="448" mass="50078">MRIAVVGTGYVGLVVGTCFAESGNDVICVDLDEIKIEMLKQGKVPIYEPGLEEMIKRNVEQERLFFTTNTKDAVEKSRVIFIAVNTPPDEDGSADLKQVLSVARDIGKYMNGPKIVVNKSTVPVGTADLVTEEIKKHTSHNFTVVSNPEFLKEGAAVEDFMKPDRVIIGTEDEEAREIMRNLYSPFVRTGKPIIEMDVRSAELTKYAANSMLATKISFINEIANLCDAVGANVEMVRIGIGSDKRIGPYFIFPGPGYGGACFPKDVKAIIKTAEQHGIDLKILRAVEAVNQNQKTVMMKKIKSYFPEGLQNKVFAMWGLSFKANTNDMREAPAIAMVRALAAEGAKIYAHDPEALEEAEWRFKDLLGKQVFLFKKRYDALDGADGLIIMTEWNAFREPDFYLIKESLKQPVIFDARNLYNPERMQKLGIDYFSIGRPDIQLKVKAPIE</sequence>
<feature type="domain" description="UDP-glucose/GDP-mannose dehydrogenase C-terminal" evidence="13">
    <location>
        <begin position="315"/>
        <end position="421"/>
    </location>
</feature>
<dbReference type="SMART" id="SM00984">
    <property type="entry name" value="UDPG_MGDP_dh_C"/>
    <property type="match status" value="1"/>
</dbReference>
<evidence type="ECO:0000256" key="2">
    <source>
        <dbReference type="ARBA" id="ARBA00006601"/>
    </source>
</evidence>
<evidence type="ECO:0000313" key="14">
    <source>
        <dbReference type="EMBL" id="HHJ51725.1"/>
    </source>
</evidence>
<dbReference type="SUPFAM" id="SSF48179">
    <property type="entry name" value="6-phosphogluconate dehydrogenase C-terminal domain-like"/>
    <property type="match status" value="1"/>
</dbReference>
<dbReference type="Pfam" id="PF03720">
    <property type="entry name" value="UDPG_MGDP_dh_C"/>
    <property type="match status" value="1"/>
</dbReference>
<evidence type="ECO:0000259" key="13">
    <source>
        <dbReference type="SMART" id="SM00984"/>
    </source>
</evidence>
<dbReference type="InterPro" id="IPR036220">
    <property type="entry name" value="UDP-Glc/GDP-Man_DH_C_sf"/>
</dbReference>
<dbReference type="InterPro" id="IPR014026">
    <property type="entry name" value="UDP-Glc/GDP-Man_DH_dimer"/>
</dbReference>
<dbReference type="PIRSF" id="PIRSF000124">
    <property type="entry name" value="UDPglc_GDPman_dh"/>
    <property type="match status" value="1"/>
</dbReference>
<dbReference type="FunFam" id="1.20.5.100:FF:000001">
    <property type="entry name" value="UDP-glucose 6-dehydrogenase"/>
    <property type="match status" value="1"/>
</dbReference>
<dbReference type="Pfam" id="PF03721">
    <property type="entry name" value="UDPG_MGDP_dh_N"/>
    <property type="match status" value="1"/>
</dbReference>
<accession>A0A7V5PN79</accession>
<evidence type="ECO:0000256" key="11">
    <source>
        <dbReference type="PIRSR" id="PIRSR500134-2"/>
    </source>
</evidence>
<evidence type="ECO:0000256" key="4">
    <source>
        <dbReference type="ARBA" id="ARBA00015132"/>
    </source>
</evidence>
<dbReference type="PANTHER" id="PTHR43750:SF3">
    <property type="entry name" value="UDP-GLUCOSE 6-DEHYDROGENASE TUAD"/>
    <property type="match status" value="1"/>
</dbReference>
<dbReference type="Pfam" id="PF00984">
    <property type="entry name" value="UDPG_MGDP_dh"/>
    <property type="match status" value="1"/>
</dbReference>
<comment type="caution">
    <text evidence="14">The sequence shown here is derived from an EMBL/GenBank/DDBJ whole genome shotgun (WGS) entry which is preliminary data.</text>
</comment>
<comment type="function">
    <text evidence="8">Catalyzes the conversion of UDP-glucose into UDP-glucuronate, one of the precursors of teichuronic acid.</text>
</comment>
<gene>
    <name evidence="14" type="ORF">ENJ89_00900</name>
</gene>
<dbReference type="GO" id="GO:0006065">
    <property type="term" value="P:UDP-glucuronate biosynthetic process"/>
    <property type="evidence" value="ECO:0007669"/>
    <property type="project" value="UniProtKB-UniPathway"/>
</dbReference>
<evidence type="ECO:0000256" key="10">
    <source>
        <dbReference type="PIRSR" id="PIRSR500134-1"/>
    </source>
</evidence>
<feature type="binding site" evidence="12">
    <location>
        <position position="30"/>
    </location>
    <ligand>
        <name>NAD(+)</name>
        <dbReference type="ChEBI" id="CHEBI:57540"/>
    </ligand>
</feature>
<dbReference type="InterPro" id="IPR014027">
    <property type="entry name" value="UDP-Glc/GDP-Man_DH_C"/>
</dbReference>
<dbReference type="InterPro" id="IPR001732">
    <property type="entry name" value="UDP-Glc/GDP-Man_DH_N"/>
</dbReference>
<feature type="binding site" evidence="11">
    <location>
        <position position="322"/>
    </location>
    <ligand>
        <name>substrate</name>
    </ligand>
</feature>
<dbReference type="InterPro" id="IPR017476">
    <property type="entry name" value="UDP-Glc/GDP-Man"/>
</dbReference>
<dbReference type="GO" id="GO:0000271">
    <property type="term" value="P:polysaccharide biosynthetic process"/>
    <property type="evidence" value="ECO:0007669"/>
    <property type="project" value="InterPro"/>
</dbReference>
<dbReference type="Gene3D" id="3.40.50.720">
    <property type="entry name" value="NAD(P)-binding Rossmann-like Domain"/>
    <property type="match status" value="2"/>
</dbReference>
<protein>
    <recommendedName>
        <fullName evidence="4 9">UDP-glucose 6-dehydrogenase</fullName>
        <ecNumber evidence="3 9">1.1.1.22</ecNumber>
    </recommendedName>
</protein>
<keyword evidence="6 9" id="KW-0520">NAD</keyword>
<evidence type="ECO:0000256" key="3">
    <source>
        <dbReference type="ARBA" id="ARBA00012954"/>
    </source>
</evidence>
<proteinExistence type="inferred from homology"/>
<reference evidence="14" key="1">
    <citation type="journal article" date="2020" name="mSystems">
        <title>Genome- and Community-Level Interaction Insights into Carbon Utilization and Element Cycling Functions of Hydrothermarchaeota in Hydrothermal Sediment.</title>
        <authorList>
            <person name="Zhou Z."/>
            <person name="Liu Y."/>
            <person name="Xu W."/>
            <person name="Pan J."/>
            <person name="Luo Z.H."/>
            <person name="Li M."/>
        </authorList>
    </citation>
    <scope>NUCLEOTIDE SEQUENCE [LARGE SCALE GENOMIC DNA]</scope>
    <source>
        <strain evidence="14">HyVt-527</strain>
    </source>
</reference>
<dbReference type="EMBL" id="DROD01000063">
    <property type="protein sequence ID" value="HHJ51725.1"/>
    <property type="molecule type" value="Genomic_DNA"/>
</dbReference>
<dbReference type="Proteomes" id="UP000886124">
    <property type="component" value="Unassembled WGS sequence"/>
</dbReference>
<feature type="binding site" evidence="11">
    <location>
        <position position="258"/>
    </location>
    <ligand>
        <name>substrate</name>
    </ligand>
</feature>